<feature type="domain" description="NurA" evidence="1">
    <location>
        <begin position="133"/>
        <end position="282"/>
    </location>
</feature>
<protein>
    <recommendedName>
        <fullName evidence="1">NurA domain-containing protein</fullName>
    </recommendedName>
</protein>
<evidence type="ECO:0000313" key="2">
    <source>
        <dbReference type="EMBL" id="MBJ7598600.1"/>
    </source>
</evidence>
<dbReference type="AlphaFoldDB" id="A0A934K552"/>
<evidence type="ECO:0000313" key="3">
    <source>
        <dbReference type="Proteomes" id="UP000612893"/>
    </source>
</evidence>
<comment type="caution">
    <text evidence="2">The sequence shown here is derived from an EMBL/GenBank/DDBJ whole genome shotgun (WGS) entry which is preliminary data.</text>
</comment>
<dbReference type="InterPro" id="IPR018977">
    <property type="entry name" value="NurA_domain"/>
</dbReference>
<reference evidence="2" key="1">
    <citation type="submission" date="2020-10" db="EMBL/GenBank/DDBJ databases">
        <title>Ca. Dormibacterota MAGs.</title>
        <authorList>
            <person name="Montgomery K."/>
        </authorList>
    </citation>
    <scope>NUCLEOTIDE SEQUENCE [LARGE SCALE GENOMIC DNA]</scope>
    <source>
        <strain evidence="2">SC8812_S17_10</strain>
    </source>
</reference>
<dbReference type="InterPro" id="IPR012337">
    <property type="entry name" value="RNaseH-like_sf"/>
</dbReference>
<accession>A0A934K552</accession>
<dbReference type="RefSeq" id="WP_338201734.1">
    <property type="nucleotide sequence ID" value="NZ_JAEKNR010000118.1"/>
</dbReference>
<proteinExistence type="predicted"/>
<gene>
    <name evidence="2" type="ORF">JF922_11010</name>
</gene>
<dbReference type="SUPFAM" id="SSF53098">
    <property type="entry name" value="Ribonuclease H-like"/>
    <property type="match status" value="1"/>
</dbReference>
<evidence type="ECO:0000259" key="1">
    <source>
        <dbReference type="Pfam" id="PF09376"/>
    </source>
</evidence>
<keyword evidence="3" id="KW-1185">Reference proteome</keyword>
<dbReference type="EMBL" id="JAEKNR010000118">
    <property type="protein sequence ID" value="MBJ7598600.1"/>
    <property type="molecule type" value="Genomic_DNA"/>
</dbReference>
<dbReference type="Proteomes" id="UP000612893">
    <property type="component" value="Unassembled WGS sequence"/>
</dbReference>
<sequence>MAMYVEDWLATYGSPYLVAPDDQALPEVELMEDGDSFRVHPSEVPDGPHQALAFVDGVRRGEAALYQVDAASGQVTRGVAGSHACGAVIADGECRPVFTDPEVQRLVIWGSGHIGDLPSVRGGWNWTCRSIADDAPEAPLMALQERMRRSEGRLAAQLCGQGLLVVVDGTLTYTRGVEEPILGYVKTHSKMLLPPQHHRRVPELKPGDRSSLFRLGRERYSCYLRLAVTGAITGPWAGIVRLEVPQSAGLAAAVEVVDRVAGILPRYASVPWRDPRAPQNLQPVGALEERLRHFLGDQRLAQRAVREAVYKVAAEVQQ</sequence>
<organism evidence="2 3">
    <name type="scientific">Candidatus Nephthysia bennettiae</name>
    <dbReference type="NCBI Taxonomy" id="3127016"/>
    <lineage>
        <taxon>Bacteria</taxon>
        <taxon>Bacillati</taxon>
        <taxon>Candidatus Dormiibacterota</taxon>
        <taxon>Candidatus Dormibacteria</taxon>
        <taxon>Candidatus Dormibacterales</taxon>
        <taxon>Candidatus Dormibacteraceae</taxon>
        <taxon>Candidatus Nephthysia</taxon>
    </lineage>
</organism>
<name>A0A934K552_9BACT</name>
<dbReference type="Pfam" id="PF09376">
    <property type="entry name" value="NurA"/>
    <property type="match status" value="1"/>
</dbReference>